<organism evidence="2 3">
    <name type="scientific">Mucilaginibacter frigoritolerans</name>
    <dbReference type="NCBI Taxonomy" id="652788"/>
    <lineage>
        <taxon>Bacteria</taxon>
        <taxon>Pseudomonadati</taxon>
        <taxon>Bacteroidota</taxon>
        <taxon>Sphingobacteriia</taxon>
        <taxon>Sphingobacteriales</taxon>
        <taxon>Sphingobacteriaceae</taxon>
        <taxon>Mucilaginibacter</taxon>
    </lineage>
</organism>
<dbReference type="RefSeq" id="WP_144910473.1">
    <property type="nucleotide sequence ID" value="NZ_VLLI01000002.1"/>
</dbReference>
<dbReference type="Pfam" id="PF16011">
    <property type="entry name" value="CBM9_2"/>
    <property type="match status" value="1"/>
</dbReference>
<dbReference type="Proteomes" id="UP000317010">
    <property type="component" value="Unassembled WGS sequence"/>
</dbReference>
<dbReference type="GO" id="GO:0004553">
    <property type="term" value="F:hydrolase activity, hydrolyzing O-glycosyl compounds"/>
    <property type="evidence" value="ECO:0007669"/>
    <property type="project" value="InterPro"/>
</dbReference>
<dbReference type="AlphaFoldDB" id="A0A562UCQ3"/>
<dbReference type="OrthoDB" id="9801646at2"/>
<proteinExistence type="predicted"/>
<dbReference type="InterPro" id="IPR010502">
    <property type="entry name" value="Carb-bd_dom_fam9"/>
</dbReference>
<evidence type="ECO:0000259" key="1">
    <source>
        <dbReference type="Pfam" id="PF16011"/>
    </source>
</evidence>
<comment type="caution">
    <text evidence="2">The sequence shown here is derived from an EMBL/GenBank/DDBJ whole genome shotgun (WGS) entry which is preliminary data.</text>
</comment>
<name>A0A562UCQ3_9SPHI</name>
<dbReference type="GO" id="GO:0030246">
    <property type="term" value="F:carbohydrate binding"/>
    <property type="evidence" value="ECO:0007669"/>
    <property type="project" value="InterPro"/>
</dbReference>
<dbReference type="CDD" id="cd09620">
    <property type="entry name" value="CBM9_like_3"/>
    <property type="match status" value="1"/>
</dbReference>
<evidence type="ECO:0000313" key="3">
    <source>
        <dbReference type="Proteomes" id="UP000317010"/>
    </source>
</evidence>
<dbReference type="SUPFAM" id="SSF49344">
    <property type="entry name" value="CBD9-like"/>
    <property type="match status" value="1"/>
</dbReference>
<dbReference type="GO" id="GO:0016052">
    <property type="term" value="P:carbohydrate catabolic process"/>
    <property type="evidence" value="ECO:0007669"/>
    <property type="project" value="InterPro"/>
</dbReference>
<feature type="domain" description="Carbohydrate-binding" evidence="1">
    <location>
        <begin position="27"/>
        <end position="213"/>
    </location>
</feature>
<gene>
    <name evidence="2" type="ORF">JN11_01160</name>
</gene>
<protein>
    <submittedName>
        <fullName evidence="2">Cellulose/xylan binding protein with CBM9 domain</fullName>
    </submittedName>
</protein>
<sequence length="215" mass="25114">MKYFEARFIPEEITRISLGNVSKLLDESEKQYIDNLLWSTTGYMPQVYFNMAYTHNSILLKYTVKEKDLKTVYQHINDPVYKDSCVEVFIAFNNDSRYYNLEFNCQGTTLAAYGAGRNDRVYIKEHLIEGITSYHLITPPAEPDALIEWELTLNIPFTVFEHHHITSLNEQVAKVNFYKCGDDLPEPHFLSWNTISHPDPNFHLPEFFGEVKFAN</sequence>
<keyword evidence="3" id="KW-1185">Reference proteome</keyword>
<evidence type="ECO:0000313" key="2">
    <source>
        <dbReference type="EMBL" id="TWJ03613.1"/>
    </source>
</evidence>
<dbReference type="EMBL" id="VLLI01000002">
    <property type="protein sequence ID" value="TWJ03613.1"/>
    <property type="molecule type" value="Genomic_DNA"/>
</dbReference>
<reference evidence="2 3" key="1">
    <citation type="submission" date="2019-07" db="EMBL/GenBank/DDBJ databases">
        <title>Genomic Encyclopedia of Archaeal and Bacterial Type Strains, Phase II (KMG-II): from individual species to whole genera.</title>
        <authorList>
            <person name="Goeker M."/>
        </authorList>
    </citation>
    <scope>NUCLEOTIDE SEQUENCE [LARGE SCALE GENOMIC DNA]</scope>
    <source>
        <strain evidence="2 3">ATCC BAA-1854</strain>
    </source>
</reference>
<dbReference type="Gene3D" id="2.60.40.1190">
    <property type="match status" value="1"/>
</dbReference>
<accession>A0A562UCQ3</accession>